<sequence>MNSAGKVHQNDVNFSPEVQAKIQNLVKELSKETESKEIDDAVERFMRRHKKTLIKLAGK</sequence>
<dbReference type="RefSeq" id="WP_014042866.1">
    <property type="nucleotide sequence ID" value="NC_015949.1"/>
</dbReference>
<protein>
    <submittedName>
        <fullName evidence="1">Uncharacterized protein</fullName>
    </submittedName>
</protein>
<dbReference type="KEGG" id="clc:Calla_1672"/>
<evidence type="ECO:0000313" key="2">
    <source>
        <dbReference type="Proteomes" id="UP000009257"/>
    </source>
</evidence>
<dbReference type="Proteomes" id="UP000009257">
    <property type="component" value="Chromosome"/>
</dbReference>
<reference evidence="1 2" key="1">
    <citation type="submission" date="2011-08" db="EMBL/GenBank/DDBJ databases">
        <title>Complete sequence of Caldicellulosiruptor lactoaceticus 6A.</title>
        <authorList>
            <consortium name="US DOE Joint Genome Institute"/>
            <person name="Lucas S."/>
            <person name="Han J."/>
            <person name="Lapidus A."/>
            <person name="Cheng J.-F."/>
            <person name="Goodwin L."/>
            <person name="Pitluck S."/>
            <person name="Peters L."/>
            <person name="Davenport K."/>
            <person name="Detter J.C."/>
            <person name="Han C."/>
            <person name="Tapia R."/>
            <person name="Land M."/>
            <person name="Hauser L."/>
            <person name="Kyrpides N."/>
            <person name="Ivanova N."/>
            <person name="Ovchinnikova G."/>
            <person name="Pagani I."/>
            <person name="Blumer-Schuette S.E."/>
            <person name="Kelly R.M."/>
            <person name="Woyke T."/>
        </authorList>
    </citation>
    <scope>NUCLEOTIDE SEQUENCE [LARGE SCALE GENOMIC DNA]</scope>
    <source>
        <strain evidence="1 2">6A</strain>
    </source>
</reference>
<evidence type="ECO:0000313" key="1">
    <source>
        <dbReference type="EMBL" id="AEM74267.1"/>
    </source>
</evidence>
<accession>G2PTA8</accession>
<dbReference type="HOGENOM" id="CLU_2951553_0_0_9"/>
<name>G2PTA8_9FIRM</name>
<proteinExistence type="predicted"/>
<gene>
    <name evidence="1" type="ORF">Calla_1672</name>
</gene>
<dbReference type="EMBL" id="CP003001">
    <property type="protein sequence ID" value="AEM74267.1"/>
    <property type="molecule type" value="Genomic_DNA"/>
</dbReference>
<organism evidence="1 2">
    <name type="scientific">Caldicellulosiruptor acetigenus 6A</name>
    <dbReference type="NCBI Taxonomy" id="632516"/>
    <lineage>
        <taxon>Bacteria</taxon>
        <taxon>Bacillati</taxon>
        <taxon>Bacillota</taxon>
        <taxon>Bacillota incertae sedis</taxon>
        <taxon>Caldicellulosiruptorales</taxon>
        <taxon>Caldicellulosiruptoraceae</taxon>
        <taxon>Caldicellulosiruptor</taxon>
    </lineage>
</organism>
<dbReference type="AlphaFoldDB" id="G2PTA8"/>